<dbReference type="PaxDb" id="880073-Calab_2921"/>
<dbReference type="InParanoid" id="H1XS35"/>
<dbReference type="GO" id="GO:0003700">
    <property type="term" value="F:DNA-binding transcription factor activity"/>
    <property type="evidence" value="ECO:0007669"/>
    <property type="project" value="InterPro"/>
</dbReference>
<evidence type="ECO:0000256" key="3">
    <source>
        <dbReference type="ARBA" id="ARBA00023163"/>
    </source>
</evidence>
<evidence type="ECO:0000313" key="5">
    <source>
        <dbReference type="EMBL" id="EHO42528.1"/>
    </source>
</evidence>
<dbReference type="PANTHER" id="PTHR33154">
    <property type="entry name" value="TRANSCRIPTIONAL REGULATOR, ARSR FAMILY"/>
    <property type="match status" value="1"/>
</dbReference>
<organism evidence="5 6">
    <name type="scientific">Caldithrix abyssi DSM 13497</name>
    <dbReference type="NCBI Taxonomy" id="880073"/>
    <lineage>
        <taxon>Bacteria</taxon>
        <taxon>Pseudomonadati</taxon>
        <taxon>Calditrichota</taxon>
        <taxon>Calditrichia</taxon>
        <taxon>Calditrichales</taxon>
        <taxon>Calditrichaceae</taxon>
        <taxon>Caldithrix</taxon>
    </lineage>
</organism>
<keyword evidence="1" id="KW-0805">Transcription regulation</keyword>
<dbReference type="InterPro" id="IPR011991">
    <property type="entry name" value="ArsR-like_HTH"/>
</dbReference>
<dbReference type="NCBIfam" id="NF033788">
    <property type="entry name" value="HTH_metalloreg"/>
    <property type="match status" value="1"/>
</dbReference>
<dbReference type="InterPro" id="IPR051081">
    <property type="entry name" value="HTH_MetalResp_TranReg"/>
</dbReference>
<dbReference type="InterPro" id="IPR036388">
    <property type="entry name" value="WH-like_DNA-bd_sf"/>
</dbReference>
<dbReference type="Gene3D" id="1.10.10.10">
    <property type="entry name" value="Winged helix-like DNA-binding domain superfamily/Winged helix DNA-binding domain"/>
    <property type="match status" value="1"/>
</dbReference>
<gene>
    <name evidence="5" type="ORF">Calab_2921</name>
</gene>
<protein>
    <submittedName>
        <fullName evidence="5">Regulatory protein ArsR</fullName>
    </submittedName>
</protein>
<dbReference type="STRING" id="880073.Cabys_1782"/>
<dbReference type="GO" id="GO:0003677">
    <property type="term" value="F:DNA binding"/>
    <property type="evidence" value="ECO:0007669"/>
    <property type="project" value="UniProtKB-KW"/>
</dbReference>
<dbReference type="SUPFAM" id="SSF46785">
    <property type="entry name" value="Winged helix' DNA-binding domain"/>
    <property type="match status" value="1"/>
</dbReference>
<keyword evidence="6" id="KW-1185">Reference proteome</keyword>
<sequence length="106" mass="12352">MGGRMMGPMTDPRSRFFMALASDQRLRILDLLKNGEKNSQEIINELLLDPSVVSRHMMMLRNVGLVEAHKQGVTMYFKIADARIFELIETATDITRDWLNKFRDFF</sequence>
<dbReference type="PRINTS" id="PR00778">
    <property type="entry name" value="HTHARSR"/>
</dbReference>
<proteinExistence type="predicted"/>
<dbReference type="eggNOG" id="COG0640">
    <property type="taxonomic scope" value="Bacteria"/>
</dbReference>
<evidence type="ECO:0000256" key="1">
    <source>
        <dbReference type="ARBA" id="ARBA00023015"/>
    </source>
</evidence>
<dbReference type="AlphaFoldDB" id="H1XS35"/>
<dbReference type="InterPro" id="IPR036390">
    <property type="entry name" value="WH_DNA-bd_sf"/>
</dbReference>
<dbReference type="CDD" id="cd00090">
    <property type="entry name" value="HTH_ARSR"/>
    <property type="match status" value="1"/>
</dbReference>
<dbReference type="InterPro" id="IPR001845">
    <property type="entry name" value="HTH_ArsR_DNA-bd_dom"/>
</dbReference>
<dbReference type="HOGENOM" id="CLU_097806_3_3_0"/>
<name>H1XS35_CALAY</name>
<feature type="domain" description="HTH arsR-type" evidence="4">
    <location>
        <begin position="5"/>
        <end position="99"/>
    </location>
</feature>
<dbReference type="EMBL" id="CM001402">
    <property type="protein sequence ID" value="EHO42528.1"/>
    <property type="molecule type" value="Genomic_DNA"/>
</dbReference>
<dbReference type="SMART" id="SM00418">
    <property type="entry name" value="HTH_ARSR"/>
    <property type="match status" value="1"/>
</dbReference>
<reference evidence="5 6" key="1">
    <citation type="submission" date="2011-09" db="EMBL/GenBank/DDBJ databases">
        <title>The permanent draft genome of Caldithrix abyssi DSM 13497.</title>
        <authorList>
            <consortium name="US DOE Joint Genome Institute (JGI-PGF)"/>
            <person name="Lucas S."/>
            <person name="Han J."/>
            <person name="Lapidus A."/>
            <person name="Bruce D."/>
            <person name="Goodwin L."/>
            <person name="Pitluck S."/>
            <person name="Peters L."/>
            <person name="Kyrpides N."/>
            <person name="Mavromatis K."/>
            <person name="Ivanova N."/>
            <person name="Mikhailova N."/>
            <person name="Chertkov O."/>
            <person name="Detter J.C."/>
            <person name="Tapia R."/>
            <person name="Han C."/>
            <person name="Land M."/>
            <person name="Hauser L."/>
            <person name="Markowitz V."/>
            <person name="Cheng J.-F."/>
            <person name="Hugenholtz P."/>
            <person name="Woyke T."/>
            <person name="Wu D."/>
            <person name="Spring S."/>
            <person name="Brambilla E."/>
            <person name="Klenk H.-P."/>
            <person name="Eisen J.A."/>
        </authorList>
    </citation>
    <scope>NUCLEOTIDE SEQUENCE [LARGE SCALE GENOMIC DNA]</scope>
    <source>
        <strain evidence="5 6">DSM 13497</strain>
    </source>
</reference>
<keyword evidence="2" id="KW-0238">DNA-binding</keyword>
<keyword evidence="3" id="KW-0804">Transcription</keyword>
<dbReference type="Proteomes" id="UP000004671">
    <property type="component" value="Chromosome"/>
</dbReference>
<dbReference type="Pfam" id="PF01022">
    <property type="entry name" value="HTH_5"/>
    <property type="match status" value="1"/>
</dbReference>
<evidence type="ECO:0000313" key="6">
    <source>
        <dbReference type="Proteomes" id="UP000004671"/>
    </source>
</evidence>
<accession>H1XS35</accession>
<evidence type="ECO:0000259" key="4">
    <source>
        <dbReference type="PROSITE" id="PS50987"/>
    </source>
</evidence>
<dbReference type="PROSITE" id="PS50987">
    <property type="entry name" value="HTH_ARSR_2"/>
    <property type="match status" value="1"/>
</dbReference>
<dbReference type="PANTHER" id="PTHR33154:SF33">
    <property type="entry name" value="TRANSCRIPTIONAL REPRESSOR SDPR"/>
    <property type="match status" value="1"/>
</dbReference>
<evidence type="ECO:0000256" key="2">
    <source>
        <dbReference type="ARBA" id="ARBA00023125"/>
    </source>
</evidence>